<keyword evidence="4" id="KW-1185">Reference proteome</keyword>
<keyword evidence="2" id="KW-0732">Signal</keyword>
<proteinExistence type="predicted"/>
<feature type="chain" id="PRO_5030878538" description="PepSY domain-containing protein" evidence="2">
    <location>
        <begin position="23"/>
        <end position="132"/>
    </location>
</feature>
<feature type="region of interest" description="Disordered" evidence="1">
    <location>
        <begin position="32"/>
        <end position="99"/>
    </location>
</feature>
<feature type="compositionally biased region" description="Basic and acidic residues" evidence="1">
    <location>
        <begin position="49"/>
        <end position="74"/>
    </location>
</feature>
<comment type="caution">
    <text evidence="3">The sequence shown here is derived from an EMBL/GenBank/DDBJ whole genome shotgun (WGS) entry which is preliminary data.</text>
</comment>
<evidence type="ECO:0008006" key="5">
    <source>
        <dbReference type="Google" id="ProtNLM"/>
    </source>
</evidence>
<protein>
    <recommendedName>
        <fullName evidence="5">PepSY domain-containing protein</fullName>
    </recommendedName>
</protein>
<dbReference type="EMBL" id="JACHFZ010000003">
    <property type="protein sequence ID" value="MBB5292421.1"/>
    <property type="molecule type" value="Genomic_DNA"/>
</dbReference>
<dbReference type="AlphaFoldDB" id="A0A7W8HYT7"/>
<name>A0A7W8HYT7_9CAUL</name>
<evidence type="ECO:0000256" key="1">
    <source>
        <dbReference type="SAM" id="MobiDB-lite"/>
    </source>
</evidence>
<organism evidence="3 4">
    <name type="scientific">Brevundimonas basaltis</name>
    <dbReference type="NCBI Taxonomy" id="472166"/>
    <lineage>
        <taxon>Bacteria</taxon>
        <taxon>Pseudomonadati</taxon>
        <taxon>Pseudomonadota</taxon>
        <taxon>Alphaproteobacteria</taxon>
        <taxon>Caulobacterales</taxon>
        <taxon>Caulobacteraceae</taxon>
        <taxon>Brevundimonas</taxon>
    </lineage>
</organism>
<gene>
    <name evidence="3" type="ORF">HNQ67_001941</name>
</gene>
<sequence length="132" mass="13971">MTRMTAYILAALLAAAPLSVAAQDRGDRLEALRESRAAAGGGGGGSQDRGSRPERDDRGQSGDQRERPSREQAEPPRVSVGAAVQRASSGRPGRFLGASNRGDTIVVRWEYPGGRVADIMVDGRTGRVIGER</sequence>
<accession>A0A7W8HYT7</accession>
<feature type="signal peptide" evidence="2">
    <location>
        <begin position="1"/>
        <end position="22"/>
    </location>
</feature>
<evidence type="ECO:0000313" key="4">
    <source>
        <dbReference type="Proteomes" id="UP000566663"/>
    </source>
</evidence>
<evidence type="ECO:0000313" key="3">
    <source>
        <dbReference type="EMBL" id="MBB5292421.1"/>
    </source>
</evidence>
<dbReference type="RefSeq" id="WP_183254762.1">
    <property type="nucleotide sequence ID" value="NZ_BAAAFF010000002.1"/>
</dbReference>
<evidence type="ECO:0000256" key="2">
    <source>
        <dbReference type="SAM" id="SignalP"/>
    </source>
</evidence>
<dbReference type="Proteomes" id="UP000566663">
    <property type="component" value="Unassembled WGS sequence"/>
</dbReference>
<reference evidence="3 4" key="1">
    <citation type="submission" date="2020-08" db="EMBL/GenBank/DDBJ databases">
        <title>Genomic Encyclopedia of Type Strains, Phase IV (KMG-IV): sequencing the most valuable type-strain genomes for metagenomic binning, comparative biology and taxonomic classification.</title>
        <authorList>
            <person name="Goeker M."/>
        </authorList>
    </citation>
    <scope>NUCLEOTIDE SEQUENCE [LARGE SCALE GENOMIC DNA]</scope>
    <source>
        <strain evidence="3 4">DSM 25335</strain>
    </source>
</reference>